<evidence type="ECO:0000313" key="2">
    <source>
        <dbReference type="Proteomes" id="UP000001357"/>
    </source>
</evidence>
<dbReference type="GeneID" id="5888351"/>
<dbReference type="KEGG" id="mbr:MONBRDRAFT_23190"/>
<keyword evidence="2" id="KW-1185">Reference proteome</keyword>
<name>A9URG0_MONBE</name>
<accession>A9URG0</accession>
<dbReference type="AlphaFoldDB" id="A9URG0"/>
<organism evidence="1 2">
    <name type="scientific">Monosiga brevicollis</name>
    <name type="common">Choanoflagellate</name>
    <dbReference type="NCBI Taxonomy" id="81824"/>
    <lineage>
        <taxon>Eukaryota</taxon>
        <taxon>Choanoflagellata</taxon>
        <taxon>Craspedida</taxon>
        <taxon>Salpingoecidae</taxon>
        <taxon>Monosiga</taxon>
    </lineage>
</organism>
<proteinExistence type="predicted"/>
<sequence>MAAGDGPSPLALRAQLRTWVAELQPMLPMGKRGVAFVNAVELARDRRVQHTLGRPLYWAMMAAEVEAEGAAVTQDEEDEEALHRVSLQDTEAVTQLAPLAAVVLCYSCDTHNPDSMGGAVQSSQLEGLLKRIQRHGCLMVVSYSPPQRDAGADVAQLGGLTSVSEEAVMLGSTEVSVTMYMR</sequence>
<dbReference type="RefSeq" id="XP_001743524.1">
    <property type="nucleotide sequence ID" value="XM_001743472.1"/>
</dbReference>
<dbReference type="EMBL" id="CH991544">
    <property type="protein sequence ID" value="EDQ92238.1"/>
    <property type="molecule type" value="Genomic_DNA"/>
</dbReference>
<gene>
    <name evidence="1" type="ORF">MONBRDRAFT_23190</name>
</gene>
<protein>
    <submittedName>
        <fullName evidence="1">Uncharacterized protein</fullName>
    </submittedName>
</protein>
<reference evidence="1 2" key="1">
    <citation type="journal article" date="2008" name="Nature">
        <title>The genome of the choanoflagellate Monosiga brevicollis and the origin of metazoans.</title>
        <authorList>
            <consortium name="JGI Sequencing"/>
            <person name="King N."/>
            <person name="Westbrook M.J."/>
            <person name="Young S.L."/>
            <person name="Kuo A."/>
            <person name="Abedin M."/>
            <person name="Chapman J."/>
            <person name="Fairclough S."/>
            <person name="Hellsten U."/>
            <person name="Isogai Y."/>
            <person name="Letunic I."/>
            <person name="Marr M."/>
            <person name="Pincus D."/>
            <person name="Putnam N."/>
            <person name="Rokas A."/>
            <person name="Wright K.J."/>
            <person name="Zuzow R."/>
            <person name="Dirks W."/>
            <person name="Good M."/>
            <person name="Goodstein D."/>
            <person name="Lemons D."/>
            <person name="Li W."/>
            <person name="Lyons J.B."/>
            <person name="Morris A."/>
            <person name="Nichols S."/>
            <person name="Richter D.J."/>
            <person name="Salamov A."/>
            <person name="Bork P."/>
            <person name="Lim W.A."/>
            <person name="Manning G."/>
            <person name="Miller W.T."/>
            <person name="McGinnis W."/>
            <person name="Shapiro H."/>
            <person name="Tjian R."/>
            <person name="Grigoriev I.V."/>
            <person name="Rokhsar D."/>
        </authorList>
    </citation>
    <scope>NUCLEOTIDE SEQUENCE [LARGE SCALE GENOMIC DNA]</scope>
    <source>
        <strain evidence="2">MX1 / ATCC 50154</strain>
    </source>
</reference>
<dbReference type="Proteomes" id="UP000001357">
    <property type="component" value="Unassembled WGS sequence"/>
</dbReference>
<dbReference type="InParanoid" id="A9URG0"/>
<evidence type="ECO:0000313" key="1">
    <source>
        <dbReference type="EMBL" id="EDQ92238.1"/>
    </source>
</evidence>